<gene>
    <name evidence="1" type="ordered locus">Daro_1808</name>
</gene>
<dbReference type="InterPro" id="IPR027396">
    <property type="entry name" value="DsrEFH-like"/>
</dbReference>
<dbReference type="STRING" id="159087.Daro_1808"/>
<name>Q47F27_DECAR</name>
<dbReference type="SUPFAM" id="SSF75169">
    <property type="entry name" value="DsrEFH-like"/>
    <property type="match status" value="1"/>
</dbReference>
<proteinExistence type="predicted"/>
<dbReference type="HOGENOM" id="CLU_139144_1_1_4"/>
<dbReference type="EMBL" id="CP000089">
    <property type="protein sequence ID" value="AAZ46554.1"/>
    <property type="molecule type" value="Genomic_DNA"/>
</dbReference>
<dbReference type="OrthoDB" id="8561630at2"/>
<sequence length="132" mass="14431">MSRNKPPAPENLAFLIWAATPDHPELITTPLVHALAARALDCQVEIHFAGPAARWLVEGIAANSYATPTREKSILAFLRELAAEDVQLLICSMAREAWIKPEETLIAECHGAVGATAFVARTLEPSWRTAVY</sequence>
<dbReference type="AlphaFoldDB" id="Q47F27"/>
<dbReference type="Gene3D" id="3.40.1260.10">
    <property type="entry name" value="DsrEFH-like"/>
    <property type="match status" value="1"/>
</dbReference>
<reference evidence="1" key="1">
    <citation type="submission" date="2005-08" db="EMBL/GenBank/DDBJ databases">
        <title>Complete sequence of Dechloromonas aromatica RCB.</title>
        <authorList>
            <person name="Salinero K.K."/>
            <person name="Copeland A."/>
            <person name="Lucas S."/>
            <person name="Lapidus A."/>
            <person name="Barry K."/>
            <person name="Detter J.C."/>
            <person name="Glavina T."/>
            <person name="Hammon N."/>
            <person name="Israni S."/>
            <person name="Pitluck S."/>
            <person name="Di Bartolo G."/>
            <person name="Trong S."/>
            <person name="Schmutz J."/>
            <person name="Larimer F."/>
            <person name="Land M."/>
            <person name="Ivanova N."/>
            <person name="Richardson P."/>
        </authorList>
    </citation>
    <scope>NUCLEOTIDE SEQUENCE</scope>
    <source>
        <strain evidence="1">RCB</strain>
    </source>
</reference>
<dbReference type="InterPro" id="IPR003787">
    <property type="entry name" value="Sulphur_relay_DsrE/F-like"/>
</dbReference>
<protein>
    <submittedName>
        <fullName evidence="1">Uncharacterized protein</fullName>
    </submittedName>
</protein>
<dbReference type="eggNOG" id="COG2044">
    <property type="taxonomic scope" value="Bacteria"/>
</dbReference>
<accession>Q47F27</accession>
<dbReference type="KEGG" id="dar:Daro_1808"/>
<evidence type="ECO:0000313" key="1">
    <source>
        <dbReference type="EMBL" id="AAZ46554.1"/>
    </source>
</evidence>
<organism evidence="1">
    <name type="scientific">Dechloromonas aromatica (strain RCB)</name>
    <dbReference type="NCBI Taxonomy" id="159087"/>
    <lineage>
        <taxon>Bacteria</taxon>
        <taxon>Pseudomonadati</taxon>
        <taxon>Pseudomonadota</taxon>
        <taxon>Betaproteobacteria</taxon>
        <taxon>Rhodocyclales</taxon>
        <taxon>Azonexaceae</taxon>
        <taxon>Dechloromonas</taxon>
    </lineage>
</organism>
<dbReference type="Pfam" id="PF02635">
    <property type="entry name" value="DsrE"/>
    <property type="match status" value="1"/>
</dbReference>